<protein>
    <submittedName>
        <fullName evidence="1">Uncharacterized protein</fullName>
    </submittedName>
</protein>
<reference evidence="1" key="1">
    <citation type="submission" date="2014-11" db="EMBL/GenBank/DDBJ databases">
        <authorList>
            <person name="Amaro Gonzalez C."/>
        </authorList>
    </citation>
    <scope>NUCLEOTIDE SEQUENCE</scope>
</reference>
<dbReference type="AlphaFoldDB" id="A0A0E9VAS8"/>
<reference evidence="1" key="2">
    <citation type="journal article" date="2015" name="Fish Shellfish Immunol.">
        <title>Early steps in the European eel (Anguilla anguilla)-Vibrio vulnificus interaction in the gills: Role of the RtxA13 toxin.</title>
        <authorList>
            <person name="Callol A."/>
            <person name="Pajuelo D."/>
            <person name="Ebbesson L."/>
            <person name="Teles M."/>
            <person name="MacKenzie S."/>
            <person name="Amaro C."/>
        </authorList>
    </citation>
    <scope>NUCLEOTIDE SEQUENCE</scope>
</reference>
<sequence>MLLLNGSPAEQFAEPFSIPAYPDYKIIEVELILWPQVLMVHGQYMFMTWSTIIAYH</sequence>
<dbReference type="EMBL" id="GBXM01034299">
    <property type="protein sequence ID" value="JAH74278.1"/>
    <property type="molecule type" value="Transcribed_RNA"/>
</dbReference>
<name>A0A0E9VAS8_ANGAN</name>
<evidence type="ECO:0000313" key="1">
    <source>
        <dbReference type="EMBL" id="JAH74278.1"/>
    </source>
</evidence>
<accession>A0A0E9VAS8</accession>
<organism evidence="1">
    <name type="scientific">Anguilla anguilla</name>
    <name type="common">European freshwater eel</name>
    <name type="synonym">Muraena anguilla</name>
    <dbReference type="NCBI Taxonomy" id="7936"/>
    <lineage>
        <taxon>Eukaryota</taxon>
        <taxon>Metazoa</taxon>
        <taxon>Chordata</taxon>
        <taxon>Craniata</taxon>
        <taxon>Vertebrata</taxon>
        <taxon>Euteleostomi</taxon>
        <taxon>Actinopterygii</taxon>
        <taxon>Neopterygii</taxon>
        <taxon>Teleostei</taxon>
        <taxon>Anguilliformes</taxon>
        <taxon>Anguillidae</taxon>
        <taxon>Anguilla</taxon>
    </lineage>
</organism>
<proteinExistence type="predicted"/>